<feature type="compositionally biased region" description="Basic and acidic residues" evidence="1">
    <location>
        <begin position="316"/>
        <end position="338"/>
    </location>
</feature>
<evidence type="ECO:0000256" key="1">
    <source>
        <dbReference type="SAM" id="MobiDB-lite"/>
    </source>
</evidence>
<keyword evidence="3" id="KW-1185">Reference proteome</keyword>
<dbReference type="RefSeq" id="XP_033681444.1">
    <property type="nucleotide sequence ID" value="XM_033833577.1"/>
</dbReference>
<feature type="compositionally biased region" description="Basic and acidic residues" evidence="1">
    <location>
        <begin position="214"/>
        <end position="226"/>
    </location>
</feature>
<feature type="compositionally biased region" description="Polar residues" evidence="1">
    <location>
        <begin position="199"/>
        <end position="213"/>
    </location>
</feature>
<dbReference type="OrthoDB" id="3678410at2759"/>
<dbReference type="AlphaFoldDB" id="A0A6A6IA76"/>
<evidence type="ECO:0000313" key="2">
    <source>
        <dbReference type="EMBL" id="KAF2246440.1"/>
    </source>
</evidence>
<organism evidence="2 3">
    <name type="scientific">Trematosphaeria pertusa</name>
    <dbReference type="NCBI Taxonomy" id="390896"/>
    <lineage>
        <taxon>Eukaryota</taxon>
        <taxon>Fungi</taxon>
        <taxon>Dikarya</taxon>
        <taxon>Ascomycota</taxon>
        <taxon>Pezizomycotina</taxon>
        <taxon>Dothideomycetes</taxon>
        <taxon>Pleosporomycetidae</taxon>
        <taxon>Pleosporales</taxon>
        <taxon>Massarineae</taxon>
        <taxon>Trematosphaeriaceae</taxon>
        <taxon>Trematosphaeria</taxon>
    </lineage>
</organism>
<gene>
    <name evidence="2" type="ORF">BU26DRAFT_566819</name>
</gene>
<proteinExistence type="predicted"/>
<feature type="region of interest" description="Disordered" evidence="1">
    <location>
        <begin position="141"/>
        <end position="403"/>
    </location>
</feature>
<feature type="compositionally biased region" description="Acidic residues" evidence="1">
    <location>
        <begin position="368"/>
        <end position="379"/>
    </location>
</feature>
<dbReference type="Proteomes" id="UP000800094">
    <property type="component" value="Unassembled WGS sequence"/>
</dbReference>
<feature type="compositionally biased region" description="Polar residues" evidence="1">
    <location>
        <begin position="238"/>
        <end position="276"/>
    </location>
</feature>
<dbReference type="GeneID" id="54586907"/>
<evidence type="ECO:0000313" key="3">
    <source>
        <dbReference type="Proteomes" id="UP000800094"/>
    </source>
</evidence>
<protein>
    <submittedName>
        <fullName evidence="2">Uncharacterized protein</fullName>
    </submittedName>
</protein>
<name>A0A6A6IA76_9PLEO</name>
<accession>A0A6A6IA76</accession>
<dbReference type="EMBL" id="ML987198">
    <property type="protein sequence ID" value="KAF2246440.1"/>
    <property type="molecule type" value="Genomic_DNA"/>
</dbReference>
<sequence>MDDMGDPRLAVQPAHNRGSSFHVTYKPEEIRQLVKEIQEETIADVHLSLFTYWICEKSENYEEARKHIRELGLDQSYPISRIKNELLRKLLQDTVHIRPNYRSAILEDEGEDCALLDLPETHTRQHSRRLSFLSALRSLSGPPSAKAPVAVPSMAHVNGASPATEPKAKTMPRTRQVSTPLRPASPWIPRTESLRASMRSKNASSAASIAHSTRSTERKYPPDTPDRPAPLSIKSRGTDSTPPTALLRSVSTPIRSRQAPLSATTSNAMWDSTQRYESLPPTRENSDDIIGGVNPGAGDVFGSSDEAANRPTHLFSSEEKGVGSSESDHEQHRGRTDSDSSSALVAYRTTEHNGSVPRYDSSSLFGNESEDNIDFDTIQDDASGSADEVSVLETDSNPSSPPQYQFAFPLPPSSSNNFVPKPAPTPAQRRAAARARNAARPPNLVTVSGFHRPLPLRSYESEAFLFPTTRLQGGENAHRRSTTATSPIRGRHALHIGGLDEMTRRIGPSNFRVREPSRNTSAASFTSLPRNSTQSSMLLSRTFIDAETLASNPLGDVYRSVTEAYMRESLDRTRERGAQLPTVQLASLPPFEITWRDVNEQLLVAIYGRKNVALTVADVHFVDRIAREMREGVGTISGYEWVGQLFQPN</sequence>
<reference evidence="2" key="1">
    <citation type="journal article" date="2020" name="Stud. Mycol.">
        <title>101 Dothideomycetes genomes: a test case for predicting lifestyles and emergence of pathogens.</title>
        <authorList>
            <person name="Haridas S."/>
            <person name="Albert R."/>
            <person name="Binder M."/>
            <person name="Bloem J."/>
            <person name="Labutti K."/>
            <person name="Salamov A."/>
            <person name="Andreopoulos B."/>
            <person name="Baker S."/>
            <person name="Barry K."/>
            <person name="Bills G."/>
            <person name="Bluhm B."/>
            <person name="Cannon C."/>
            <person name="Castanera R."/>
            <person name="Culley D."/>
            <person name="Daum C."/>
            <person name="Ezra D."/>
            <person name="Gonzalez J."/>
            <person name="Henrissat B."/>
            <person name="Kuo A."/>
            <person name="Liang C."/>
            <person name="Lipzen A."/>
            <person name="Lutzoni F."/>
            <person name="Magnuson J."/>
            <person name="Mondo S."/>
            <person name="Nolan M."/>
            <person name="Ohm R."/>
            <person name="Pangilinan J."/>
            <person name="Park H.-J."/>
            <person name="Ramirez L."/>
            <person name="Alfaro M."/>
            <person name="Sun H."/>
            <person name="Tritt A."/>
            <person name="Yoshinaga Y."/>
            <person name="Zwiers L.-H."/>
            <person name="Turgeon B."/>
            <person name="Goodwin S."/>
            <person name="Spatafora J."/>
            <person name="Crous P."/>
            <person name="Grigoriev I."/>
        </authorList>
    </citation>
    <scope>NUCLEOTIDE SEQUENCE</scope>
    <source>
        <strain evidence="2">CBS 122368</strain>
    </source>
</reference>
<feature type="compositionally biased region" description="Low complexity" evidence="1">
    <location>
        <begin position="141"/>
        <end position="155"/>
    </location>
</feature>